<dbReference type="PANTHER" id="PTHR33443:SF35">
    <property type="entry name" value="VQ DOMAIN-CONTAINING PROTEIN"/>
    <property type="match status" value="1"/>
</dbReference>
<sequence length="508" mass="55437">MDSSAPIFDISSDEEPAFEFPAVCDDDYNWLSEFLENFDKKTDDDSDEVVVVGEYNPPLSKSKPRLKLSESVKVVEDDDCVVLDGDPDKSVAGIVGAAGDGDDVLVVGEKGPIACRDYPHPRHLCAKFPFSSTQHDRHCDLCHCYVCDSLAPCAYWGTGVSSMDHCHAIDKQEMWKNLRENFRRRKNAQLLGSKFTDNPLPVTVTKINQNVPLETAQPRIDSIPQNQVSRPTAIRACSSTRLGVVNEGRKWPRRRLQRNTGILPRPLSQQALGIHGGPNLGNLMEQYVPNNAKFRRAVQGAPLMHQSVYGSSNGLNYAPATHPRVSTASLATPRNKIPAGPHNIISNIGLEPYVQSLSPSIRASSTGNSVPSQPAGSSQPVPQLTDGQSNNFLGNGSQNVLNSSLFDLDFGCIDNVGVINQQMSVENGKYEGTAFNNEPSVVDSQLSEGCQLMKDNEYESWTLGQSAPVTLEGCVASNLNTFSPDPPAIDAGMLYFDFETSWNAWAHA</sequence>
<protein>
    <submittedName>
        <fullName evidence="2">Uncharacterized protein MANES_13G038700</fullName>
    </submittedName>
</protein>
<proteinExistence type="predicted"/>
<feature type="region of interest" description="Disordered" evidence="1">
    <location>
        <begin position="360"/>
        <end position="392"/>
    </location>
</feature>
<evidence type="ECO:0000313" key="2">
    <source>
        <dbReference type="EMBL" id="MBW89369.1"/>
    </source>
</evidence>
<organism evidence="2">
    <name type="scientific">Rhizophora mucronata</name>
    <name type="common">Asiatic mangrove</name>
    <dbReference type="NCBI Taxonomy" id="61149"/>
    <lineage>
        <taxon>Eukaryota</taxon>
        <taxon>Viridiplantae</taxon>
        <taxon>Streptophyta</taxon>
        <taxon>Embryophyta</taxon>
        <taxon>Tracheophyta</taxon>
        <taxon>Spermatophyta</taxon>
        <taxon>Magnoliopsida</taxon>
        <taxon>eudicotyledons</taxon>
        <taxon>Gunneridae</taxon>
        <taxon>Pentapetalae</taxon>
        <taxon>rosids</taxon>
        <taxon>fabids</taxon>
        <taxon>Malpighiales</taxon>
        <taxon>Rhizophoraceae</taxon>
        <taxon>Rhizophora</taxon>
    </lineage>
</organism>
<dbReference type="AlphaFoldDB" id="A0A2P2J7C5"/>
<reference evidence="2" key="1">
    <citation type="submission" date="2018-02" db="EMBL/GenBank/DDBJ databases">
        <title>Rhizophora mucronata_Transcriptome.</title>
        <authorList>
            <person name="Meera S.P."/>
            <person name="Sreeshan A."/>
            <person name="Augustine A."/>
        </authorList>
    </citation>
    <scope>NUCLEOTIDE SEQUENCE</scope>
    <source>
        <tissue evidence="2">Leaf</tissue>
    </source>
</reference>
<dbReference type="EMBL" id="GGEC01008886">
    <property type="protein sequence ID" value="MBW89369.1"/>
    <property type="molecule type" value="Transcribed_RNA"/>
</dbReference>
<name>A0A2P2J7C5_RHIMU</name>
<dbReference type="InterPro" id="IPR053234">
    <property type="entry name" value="RPM1_Interactor"/>
</dbReference>
<accession>A0A2P2J7C5</accession>
<evidence type="ECO:0000256" key="1">
    <source>
        <dbReference type="SAM" id="MobiDB-lite"/>
    </source>
</evidence>
<dbReference type="PANTHER" id="PTHR33443">
    <property type="entry name" value="ZGC:112980"/>
    <property type="match status" value="1"/>
</dbReference>